<comment type="caution">
    <text evidence="9">The sequence shown here is derived from an EMBL/GenBank/DDBJ whole genome shotgun (WGS) entry which is preliminary data.</text>
</comment>
<evidence type="ECO:0000313" key="9">
    <source>
        <dbReference type="EMBL" id="MDQ0151502.1"/>
    </source>
</evidence>
<dbReference type="Gene3D" id="3.30.370.10">
    <property type="entry name" value="Barstar-like"/>
    <property type="match status" value="1"/>
</dbReference>
<dbReference type="InterPro" id="IPR004625">
    <property type="entry name" value="PyrdxlKinase"/>
</dbReference>
<feature type="domain" description="Pyridoxamine kinase/Phosphomethylpyrimidine kinase" evidence="8">
    <location>
        <begin position="73"/>
        <end position="256"/>
    </location>
</feature>
<evidence type="ECO:0000256" key="3">
    <source>
        <dbReference type="ARBA" id="ARBA00022679"/>
    </source>
</evidence>
<accession>A0AAE3V828</accession>
<dbReference type="Gene3D" id="3.40.1190.20">
    <property type="match status" value="1"/>
</dbReference>
<evidence type="ECO:0000256" key="1">
    <source>
        <dbReference type="ARBA" id="ARBA00006845"/>
    </source>
</evidence>
<dbReference type="InterPro" id="IPR013749">
    <property type="entry name" value="PM/HMP-P_kinase-1"/>
</dbReference>
<dbReference type="EC" id="2.7.1.35" evidence="2"/>
<evidence type="ECO:0000256" key="6">
    <source>
        <dbReference type="ARBA" id="ARBA00022840"/>
    </source>
</evidence>
<evidence type="ECO:0000256" key="5">
    <source>
        <dbReference type="ARBA" id="ARBA00022777"/>
    </source>
</evidence>
<dbReference type="NCBIfam" id="NF005491">
    <property type="entry name" value="PRK07105.1"/>
    <property type="match status" value="1"/>
</dbReference>
<keyword evidence="4" id="KW-0547">Nucleotide-binding</keyword>
<proteinExistence type="inferred from homology"/>
<keyword evidence="6" id="KW-0067">ATP-binding</keyword>
<keyword evidence="10" id="KW-1185">Reference proteome</keyword>
<gene>
    <name evidence="9" type="ORF">J2S20_000176</name>
</gene>
<evidence type="ECO:0000256" key="2">
    <source>
        <dbReference type="ARBA" id="ARBA00012104"/>
    </source>
</evidence>
<organism evidence="9 10">
    <name type="scientific">Moryella indoligenes</name>
    <dbReference type="NCBI Taxonomy" id="371674"/>
    <lineage>
        <taxon>Bacteria</taxon>
        <taxon>Bacillati</taxon>
        <taxon>Bacillota</taxon>
        <taxon>Clostridia</taxon>
        <taxon>Lachnospirales</taxon>
        <taxon>Lachnospiraceae</taxon>
        <taxon>Moryella</taxon>
    </lineage>
</organism>
<dbReference type="GO" id="GO:0008478">
    <property type="term" value="F:pyridoxal kinase activity"/>
    <property type="evidence" value="ECO:0007669"/>
    <property type="project" value="UniProtKB-EC"/>
</dbReference>
<dbReference type="CDD" id="cd01173">
    <property type="entry name" value="pyridoxal_pyridoxamine_kinase"/>
    <property type="match status" value="1"/>
</dbReference>
<dbReference type="AlphaFoldDB" id="A0AAE3V828"/>
<sequence>MAQDKKILTVQDISCVGQCSLTVAQPIISACGVETCILPSAVLSNHTGAGFHGFTFRDLTEDIPEICSQWEKEGIRFDAVYTGYLGSVAQIALVREIMDRLLLPGGLKIVDPAMADNGSLYQGFDQPFVQKMAELCGKADIILPNLTEACFMTGMEYTSDVQTEDYVRELLSRLAALGARKVILKGIFFRPDQLGNAVYDCASGELHYCFTERIPRSSHGTGDCFAAAFTGALMQGLDACEATALAADFVVESILQTEDDPAHWYGVKFEKALPLLVRRLNRSAPKSAAAAAEERTRRRYVLHGGSFRDLEGFYREMDQLLTDGSVPTGHNLDALNDLLRGGFGRHAYGEPIELIWESFEESRETLGAEQLLRIVSIILNHEEEHDCVLKIEF</sequence>
<dbReference type="PANTHER" id="PTHR10534">
    <property type="entry name" value="PYRIDOXAL KINASE"/>
    <property type="match status" value="1"/>
</dbReference>
<dbReference type="InterPro" id="IPR029056">
    <property type="entry name" value="Ribokinase-like"/>
</dbReference>
<evidence type="ECO:0000256" key="4">
    <source>
        <dbReference type="ARBA" id="ARBA00022741"/>
    </source>
</evidence>
<dbReference type="Proteomes" id="UP001241537">
    <property type="component" value="Unassembled WGS sequence"/>
</dbReference>
<evidence type="ECO:0000259" key="8">
    <source>
        <dbReference type="Pfam" id="PF08543"/>
    </source>
</evidence>
<protein>
    <recommendedName>
        <fullName evidence="2">pyridoxal kinase</fullName>
        <ecNumber evidence="2">2.7.1.35</ecNumber>
    </recommendedName>
</protein>
<dbReference type="InterPro" id="IPR035905">
    <property type="entry name" value="Barstar-like_sf"/>
</dbReference>
<dbReference type="SUPFAM" id="SSF52038">
    <property type="entry name" value="Barstar-related"/>
    <property type="match status" value="1"/>
</dbReference>
<dbReference type="GO" id="GO:0005524">
    <property type="term" value="F:ATP binding"/>
    <property type="evidence" value="ECO:0007669"/>
    <property type="project" value="UniProtKB-KW"/>
</dbReference>
<evidence type="ECO:0000259" key="7">
    <source>
        <dbReference type="Pfam" id="PF01337"/>
    </source>
</evidence>
<dbReference type="RefSeq" id="WP_307252044.1">
    <property type="nucleotide sequence ID" value="NZ_JAUSTO010000001.1"/>
</dbReference>
<dbReference type="Pfam" id="PF01337">
    <property type="entry name" value="Barstar"/>
    <property type="match status" value="1"/>
</dbReference>
<dbReference type="GO" id="GO:0005829">
    <property type="term" value="C:cytosol"/>
    <property type="evidence" value="ECO:0007669"/>
    <property type="project" value="TreeGrafter"/>
</dbReference>
<dbReference type="SUPFAM" id="SSF53613">
    <property type="entry name" value="Ribokinase-like"/>
    <property type="match status" value="1"/>
</dbReference>
<dbReference type="GO" id="GO:0009443">
    <property type="term" value="P:pyridoxal 5'-phosphate salvage"/>
    <property type="evidence" value="ECO:0007669"/>
    <property type="project" value="InterPro"/>
</dbReference>
<evidence type="ECO:0000313" key="10">
    <source>
        <dbReference type="Proteomes" id="UP001241537"/>
    </source>
</evidence>
<keyword evidence="3 9" id="KW-0808">Transferase</keyword>
<dbReference type="PANTHER" id="PTHR10534:SF2">
    <property type="entry name" value="PYRIDOXAL KINASE"/>
    <property type="match status" value="1"/>
</dbReference>
<dbReference type="EMBL" id="JAUSTO010000001">
    <property type="protein sequence ID" value="MDQ0151502.1"/>
    <property type="molecule type" value="Genomic_DNA"/>
</dbReference>
<name>A0AAE3V828_9FIRM</name>
<reference evidence="9" key="1">
    <citation type="submission" date="2023-07" db="EMBL/GenBank/DDBJ databases">
        <title>Genomic Encyclopedia of Type Strains, Phase IV (KMG-IV): sequencing the most valuable type-strain genomes for metagenomic binning, comparative biology and taxonomic classification.</title>
        <authorList>
            <person name="Goeker M."/>
        </authorList>
    </citation>
    <scope>NUCLEOTIDE SEQUENCE</scope>
    <source>
        <strain evidence="9">DSM 19659</strain>
    </source>
</reference>
<dbReference type="InterPro" id="IPR000468">
    <property type="entry name" value="Barstar"/>
</dbReference>
<comment type="similarity">
    <text evidence="1">Belongs to the barstar family.</text>
</comment>
<keyword evidence="5 9" id="KW-0418">Kinase</keyword>
<dbReference type="Pfam" id="PF08543">
    <property type="entry name" value="Phos_pyr_kin"/>
    <property type="match status" value="1"/>
</dbReference>
<dbReference type="PROSITE" id="PS51257">
    <property type="entry name" value="PROKAR_LIPOPROTEIN"/>
    <property type="match status" value="1"/>
</dbReference>
<feature type="domain" description="Barstar (barnase inhibitor)" evidence="7">
    <location>
        <begin position="301"/>
        <end position="379"/>
    </location>
</feature>